<evidence type="ECO:0000256" key="1">
    <source>
        <dbReference type="SAM" id="SignalP"/>
    </source>
</evidence>
<dbReference type="AlphaFoldDB" id="A0A938XBF8"/>
<dbReference type="Pfam" id="PF10646">
    <property type="entry name" value="Germane"/>
    <property type="match status" value="2"/>
</dbReference>
<feature type="domain" description="GerMN" evidence="2">
    <location>
        <begin position="66"/>
        <end position="151"/>
    </location>
</feature>
<dbReference type="SMART" id="SM00909">
    <property type="entry name" value="Germane"/>
    <property type="match status" value="2"/>
</dbReference>
<evidence type="ECO:0000313" key="3">
    <source>
        <dbReference type="EMBL" id="MBM6947750.1"/>
    </source>
</evidence>
<gene>
    <name evidence="3" type="ORF">H6A20_03600</name>
</gene>
<comment type="caution">
    <text evidence="3">The sequence shown here is derived from an EMBL/GenBank/DDBJ whole genome shotgun (WGS) entry which is preliminary data.</text>
</comment>
<organism evidence="3 4">
    <name type="scientific">Mordavella massiliensis</name>
    <dbReference type="NCBI Taxonomy" id="1871024"/>
    <lineage>
        <taxon>Bacteria</taxon>
        <taxon>Bacillati</taxon>
        <taxon>Bacillota</taxon>
        <taxon>Clostridia</taxon>
        <taxon>Eubacteriales</taxon>
        <taxon>Clostridiaceae</taxon>
        <taxon>Mordavella</taxon>
    </lineage>
</organism>
<reference evidence="3" key="2">
    <citation type="journal article" date="2021" name="Sci. Rep.">
        <title>The distribution of antibiotic resistance genes in chicken gut microbiota commensals.</title>
        <authorList>
            <person name="Juricova H."/>
            <person name="Matiasovicova J."/>
            <person name="Kubasova T."/>
            <person name="Cejkova D."/>
            <person name="Rychlik I."/>
        </authorList>
    </citation>
    <scope>NUCLEOTIDE SEQUENCE</scope>
    <source>
        <strain evidence="3">An582</strain>
    </source>
</reference>
<feature type="signal peptide" evidence="1">
    <location>
        <begin position="1"/>
        <end position="28"/>
    </location>
</feature>
<dbReference type="InterPro" id="IPR019606">
    <property type="entry name" value="GerMN"/>
</dbReference>
<protein>
    <submittedName>
        <fullName evidence="3">GerMN domain-containing protein</fullName>
    </submittedName>
</protein>
<reference evidence="3" key="1">
    <citation type="submission" date="2020-08" db="EMBL/GenBank/DDBJ databases">
        <authorList>
            <person name="Cejkova D."/>
            <person name="Kubasova T."/>
            <person name="Jahodarova E."/>
            <person name="Rychlik I."/>
        </authorList>
    </citation>
    <scope>NUCLEOTIDE SEQUENCE</scope>
    <source>
        <strain evidence="3">An582</strain>
    </source>
</reference>
<dbReference type="RefSeq" id="WP_204905804.1">
    <property type="nucleotide sequence ID" value="NZ_JACJKS010000004.1"/>
</dbReference>
<sequence length="313" mass="34076">MEKKQRAGKKAALLLLGAMVLAALWGCAARDGVRPGEQYLLYVGQKGQSLVPVAWEPPEGDTASAVSQALDALRDPEDPDGYASPVPEQVSVEIRDLADGSLDLAFSPEYAEMEKGREVLLRAAVVQSLVQIDGVSRVRFYVGEEPLREADGTETGYMDADDFVRSIGPALNSYRKTELTLYFADGEEEKLQPVQTTVRYSSNTSLQTLIVEQLLKGPASDGYRRTLPESASLLGVTVRDGVCYVNFDEGFLSQDYEVSADLAVWSLVNSLTESGDVHAVQISVNGETDVTFRGTVDLGQPFERNPDLTAEEE</sequence>
<proteinExistence type="predicted"/>
<feature type="chain" id="PRO_5039477051" evidence="1">
    <location>
        <begin position="29"/>
        <end position="313"/>
    </location>
</feature>
<dbReference type="EMBL" id="JACJKS010000004">
    <property type="protein sequence ID" value="MBM6947750.1"/>
    <property type="molecule type" value="Genomic_DNA"/>
</dbReference>
<accession>A0A938XBF8</accession>
<feature type="domain" description="GerMN" evidence="2">
    <location>
        <begin position="207"/>
        <end position="293"/>
    </location>
</feature>
<evidence type="ECO:0000313" key="4">
    <source>
        <dbReference type="Proteomes" id="UP000705508"/>
    </source>
</evidence>
<name>A0A938XBF8_9CLOT</name>
<evidence type="ECO:0000259" key="2">
    <source>
        <dbReference type="SMART" id="SM00909"/>
    </source>
</evidence>
<dbReference type="Proteomes" id="UP000705508">
    <property type="component" value="Unassembled WGS sequence"/>
</dbReference>
<keyword evidence="1" id="KW-0732">Signal</keyword>